<dbReference type="GO" id="GO:0051256">
    <property type="term" value="P:mitotic spindle midzone assembly"/>
    <property type="evidence" value="ECO:0007669"/>
    <property type="project" value="TreeGrafter"/>
</dbReference>
<dbReference type="Pfam" id="PF14924">
    <property type="entry name" value="MAP10_N"/>
    <property type="match status" value="1"/>
</dbReference>
<dbReference type="GO" id="GO:1990023">
    <property type="term" value="C:mitotic spindle midzone"/>
    <property type="evidence" value="ECO:0007669"/>
    <property type="project" value="TreeGrafter"/>
</dbReference>
<evidence type="ECO:0000256" key="14">
    <source>
        <dbReference type="SAM" id="MobiDB-lite"/>
    </source>
</evidence>
<evidence type="ECO:0000259" key="15">
    <source>
        <dbReference type="Pfam" id="PF00850"/>
    </source>
</evidence>
<feature type="compositionally biased region" description="Low complexity" evidence="14">
    <location>
        <begin position="742"/>
        <end position="754"/>
    </location>
</feature>
<dbReference type="Proteomes" id="UP000549394">
    <property type="component" value="Unassembled WGS sequence"/>
</dbReference>
<dbReference type="FunFam" id="3.40.800.20:FF:000009">
    <property type="entry name" value="Histone deacetylase 11"/>
    <property type="match status" value="1"/>
</dbReference>
<keyword evidence="17" id="KW-1185">Reference proteome</keyword>
<dbReference type="PANTHER" id="PTHR21831">
    <property type="entry name" value="MICROTUBULE-ASSOCIATED PROTEIN 10"/>
    <property type="match status" value="1"/>
</dbReference>
<keyword evidence="6" id="KW-0156">Chromatin regulator</keyword>
<name>A0A7I8VW70_9ANNE</name>
<dbReference type="PRINTS" id="PR01270">
    <property type="entry name" value="HDASUPER"/>
</dbReference>
<dbReference type="SUPFAM" id="SSF52768">
    <property type="entry name" value="Arginase/deacetylase"/>
    <property type="match status" value="1"/>
</dbReference>
<protein>
    <recommendedName>
        <fullName evidence="13">Histone deacetylase 11</fullName>
        <ecNumber evidence="3">3.5.1.98</ecNumber>
    </recommendedName>
</protein>
<dbReference type="InterPro" id="IPR023696">
    <property type="entry name" value="Ureohydrolase_dom_sf"/>
</dbReference>
<evidence type="ECO:0000256" key="6">
    <source>
        <dbReference type="ARBA" id="ARBA00022853"/>
    </source>
</evidence>
<dbReference type="InterPro" id="IPR023801">
    <property type="entry name" value="His_deacetylse_dom"/>
</dbReference>
<sequence>MPGLDECSLFSLEIVIDKLKLSNLKCLFPTVAFRLLDFPTLLIKHVEDSLDKQIKAKIKRDTTYKIPNQFSELKNKDGYFVFSKGKSTLFKVSLNELLHHLNNTPLYIMIMDSFADKPRLVANCLIPLDVTMNNLYLEIKKNGLSVPCVKSLKGTFKIYNLMGSEIGEIHLAYRISSLGFTLMAHLPEKTIHKVEMPIVKENLEKVNISIPTKGAQEELLQRIREDKERFTQTDTEIPEIKEQSTQIEDFVPRMDAFVQTEMRKKRYGSKRTENIIENEADHESHLIVPNILCPPPLFYNSELEKTPKFDHSLPSGCIPAWCESETESIREEDRYSDVDSKEFDEMLIRHKAKVRKDEDKRVTVVKSYPGEKVVVMDKSENESLKKFFNRFPMLNELVRELTSLSKLQGSKEGKTESPFTAQPEKRDSRQSFIDRLSTPKKSVSIHDVVQAKSFRRPCKEIVEEKKKVRVKPSEKESVQKKKRTGKPEYGMTHTQRLRLAERNPKLLEALECEERKRLLQFQSTYKKTIPIEPKLGKERFKLPAERNDIPTPRPRKSSTMSDISFRKPIPTPRQSIIHKIDTSELAEEYRIKLERESSSSYMTATSDPYSHTETFLPTQEDSKEREFANGQNEEEYYYTDEGDFSGEEEEEYHYKGDKADFGATRIIKPAISFEPNLDDTESVREYSPRRNVIRNSDDDDRTRLTDKTQKSLEPLKSSISPEVQDDKTERTLPPTRAVVGNTPTPSESRTPSPRLAKYQGGSVESSVEESSEYRPKSPRRPRISRLESVHTESVSSYCPSDDEMSDLDDESLALNIKPISELRPSDQAKKKLGYTWGKTLHDLSSRDLQMAEETKNRINNSQILKILKNVGPHQWPIVFSPEYNISFFGMEKVHPFDAGKWGRIFDFLKEASMLSNDDIVQPCEASESDLLVYRQLANVLFNEVDRENIVRLEHKYLFDKVVEIPPVALVPNFIVQRKVMKPLRYQTAGTILAAQLAIKRGWAINIGGGFHHCSHDKGGGFCAYADITLAIRFLQSTFPDHCKRILIVDLDAHQGNGHERDFLSEGECVKILDVYNRNIYPFDGYAKRGISWKVELPSYTKDDTYLNIIDKYVKIALNKFQPNFILYNAGTDVLTGDPLGCLDITADGIISRDQIVFTEARKENIPILMVTSGGYQRSTATIIAESILNLRKLNLIGLSGEETPRHDENIQAQLGNENAPLTV</sequence>
<feature type="compositionally biased region" description="Polar residues" evidence="14">
    <location>
        <begin position="599"/>
        <end position="619"/>
    </location>
</feature>
<dbReference type="PANTHER" id="PTHR21831:SF2">
    <property type="entry name" value="MICROTUBULE-ASSOCIATED PROTEIN 10"/>
    <property type="match status" value="1"/>
</dbReference>
<dbReference type="GO" id="GO:0030496">
    <property type="term" value="C:midbody"/>
    <property type="evidence" value="ECO:0007669"/>
    <property type="project" value="TreeGrafter"/>
</dbReference>
<accession>A0A7I8VW70</accession>
<evidence type="ECO:0000256" key="9">
    <source>
        <dbReference type="ARBA" id="ARBA00023242"/>
    </source>
</evidence>
<dbReference type="InterPro" id="IPR044150">
    <property type="entry name" value="HDAC_classIV"/>
</dbReference>
<dbReference type="OrthoDB" id="437693at2759"/>
<keyword evidence="9" id="KW-0539">Nucleus</keyword>
<dbReference type="EC" id="3.5.1.98" evidence="3"/>
<feature type="region of interest" description="Disordered" evidence="14">
    <location>
        <begin position="406"/>
        <end position="438"/>
    </location>
</feature>
<dbReference type="InterPro" id="IPR000286">
    <property type="entry name" value="HDACs"/>
</dbReference>
<evidence type="ECO:0000256" key="1">
    <source>
        <dbReference type="ARBA" id="ARBA00004123"/>
    </source>
</evidence>
<comment type="subcellular location">
    <subcellularLocation>
        <location evidence="1">Nucleus</location>
    </subcellularLocation>
</comment>
<comment type="similarity">
    <text evidence="2">Belongs to the histone deacetylase family.</text>
</comment>
<feature type="region of interest" description="Disordered" evidence="14">
    <location>
        <begin position="679"/>
        <end position="806"/>
    </location>
</feature>
<dbReference type="Gene3D" id="3.40.800.20">
    <property type="entry name" value="Histone deacetylase domain"/>
    <property type="match status" value="1"/>
</dbReference>
<dbReference type="AlphaFoldDB" id="A0A7I8VW70"/>
<dbReference type="CDD" id="cd09993">
    <property type="entry name" value="HDAC_classIV"/>
    <property type="match status" value="1"/>
</dbReference>
<dbReference type="GO" id="GO:0008017">
    <property type="term" value="F:microtubule binding"/>
    <property type="evidence" value="ECO:0007669"/>
    <property type="project" value="InterPro"/>
</dbReference>
<evidence type="ECO:0000256" key="7">
    <source>
        <dbReference type="ARBA" id="ARBA00023015"/>
    </source>
</evidence>
<evidence type="ECO:0000256" key="4">
    <source>
        <dbReference type="ARBA" id="ARBA00022491"/>
    </source>
</evidence>
<evidence type="ECO:0000256" key="13">
    <source>
        <dbReference type="ARBA" id="ARBA00072450"/>
    </source>
</evidence>
<keyword evidence="4" id="KW-0678">Repressor</keyword>
<evidence type="ECO:0000256" key="12">
    <source>
        <dbReference type="ARBA" id="ARBA00065154"/>
    </source>
</evidence>
<proteinExistence type="inferred from homology"/>
<evidence type="ECO:0000313" key="17">
    <source>
        <dbReference type="Proteomes" id="UP000549394"/>
    </source>
</evidence>
<dbReference type="EMBL" id="CAJFCJ010000011">
    <property type="protein sequence ID" value="CAD5119796.1"/>
    <property type="molecule type" value="Genomic_DNA"/>
</dbReference>
<dbReference type="GO" id="GO:0141221">
    <property type="term" value="F:histone deacetylase activity, hydrolytic mechanism"/>
    <property type="evidence" value="ECO:0007669"/>
    <property type="project" value="UniProtKB-EC"/>
</dbReference>
<dbReference type="InterPro" id="IPR037138">
    <property type="entry name" value="His_deacetylse_dom_sf"/>
</dbReference>
<feature type="region of interest" description="Disordered" evidence="14">
    <location>
        <begin position="545"/>
        <end position="569"/>
    </location>
</feature>
<dbReference type="InterPro" id="IPR039302">
    <property type="entry name" value="MAP10"/>
</dbReference>
<keyword evidence="8" id="KW-0804">Transcription</keyword>
<evidence type="ECO:0000256" key="2">
    <source>
        <dbReference type="ARBA" id="ARBA00005947"/>
    </source>
</evidence>
<evidence type="ECO:0000256" key="11">
    <source>
        <dbReference type="ARBA" id="ARBA00059784"/>
    </source>
</evidence>
<feature type="region of interest" description="Disordered" evidence="14">
    <location>
        <begin position="599"/>
        <end position="623"/>
    </location>
</feature>
<evidence type="ECO:0000256" key="10">
    <source>
        <dbReference type="ARBA" id="ARBA00048287"/>
    </source>
</evidence>
<comment type="function">
    <text evidence="11">Responsible for the deacetylation of lysine residues on the N-terminal part of the core histones (H2A, H2B, H3 and H4). Histone deacetylation gives a tag for epigenetic repression and plays an important role in transcriptional regulation, cell cycle progression and developmental events. Histone deacetylases act via the formation of large multiprotein complexes.</text>
</comment>
<feature type="compositionally biased region" description="Basic and acidic residues" evidence="14">
    <location>
        <begin position="700"/>
        <end position="710"/>
    </location>
</feature>
<comment type="catalytic activity">
    <reaction evidence="10">
        <text>N(6)-acetyl-L-lysyl-[histone] + H2O = L-lysyl-[histone] + acetate</text>
        <dbReference type="Rhea" id="RHEA:58196"/>
        <dbReference type="Rhea" id="RHEA-COMP:9845"/>
        <dbReference type="Rhea" id="RHEA-COMP:11338"/>
        <dbReference type="ChEBI" id="CHEBI:15377"/>
        <dbReference type="ChEBI" id="CHEBI:29969"/>
        <dbReference type="ChEBI" id="CHEBI:30089"/>
        <dbReference type="ChEBI" id="CHEBI:61930"/>
        <dbReference type="EC" id="3.5.1.98"/>
    </reaction>
</comment>
<reference evidence="16 17" key="1">
    <citation type="submission" date="2020-08" db="EMBL/GenBank/DDBJ databases">
        <authorList>
            <person name="Hejnol A."/>
        </authorList>
    </citation>
    <scope>NUCLEOTIDE SEQUENCE [LARGE SCALE GENOMIC DNA]</scope>
</reference>
<comment type="subunit">
    <text evidence="12">Interacts with HDAC6.</text>
</comment>
<dbReference type="Pfam" id="PF00850">
    <property type="entry name" value="Hist_deacetyl"/>
    <property type="match status" value="1"/>
</dbReference>
<keyword evidence="7" id="KW-0805">Transcription regulation</keyword>
<comment type="caution">
    <text evidence="16">The sequence shown here is derived from an EMBL/GenBank/DDBJ whole genome shotgun (WGS) entry which is preliminary data.</text>
</comment>
<dbReference type="GO" id="GO:0005813">
    <property type="term" value="C:centrosome"/>
    <property type="evidence" value="ECO:0007669"/>
    <property type="project" value="TreeGrafter"/>
</dbReference>
<keyword evidence="5" id="KW-0378">Hydrolase</keyword>
<dbReference type="GO" id="GO:0031122">
    <property type="term" value="P:cytoplasmic microtubule organization"/>
    <property type="evidence" value="ECO:0007669"/>
    <property type="project" value="TreeGrafter"/>
</dbReference>
<organism evidence="16 17">
    <name type="scientific">Dimorphilus gyrociliatus</name>
    <dbReference type="NCBI Taxonomy" id="2664684"/>
    <lineage>
        <taxon>Eukaryota</taxon>
        <taxon>Metazoa</taxon>
        <taxon>Spiralia</taxon>
        <taxon>Lophotrochozoa</taxon>
        <taxon>Annelida</taxon>
        <taxon>Polychaeta</taxon>
        <taxon>Polychaeta incertae sedis</taxon>
        <taxon>Dinophilidae</taxon>
        <taxon>Dimorphilus</taxon>
    </lineage>
</organism>
<evidence type="ECO:0000313" key="16">
    <source>
        <dbReference type="EMBL" id="CAD5119796.1"/>
    </source>
</evidence>
<evidence type="ECO:0000256" key="3">
    <source>
        <dbReference type="ARBA" id="ARBA00012111"/>
    </source>
</evidence>
<evidence type="ECO:0000256" key="5">
    <source>
        <dbReference type="ARBA" id="ARBA00022801"/>
    </source>
</evidence>
<feature type="domain" description="Histone deacetylase" evidence="15">
    <location>
        <begin position="894"/>
        <end position="1186"/>
    </location>
</feature>
<dbReference type="GO" id="GO:0000118">
    <property type="term" value="C:histone deacetylase complex"/>
    <property type="evidence" value="ECO:0007669"/>
    <property type="project" value="UniProtKB-ARBA"/>
</dbReference>
<dbReference type="GO" id="GO:0097431">
    <property type="term" value="C:mitotic spindle pole"/>
    <property type="evidence" value="ECO:0007669"/>
    <property type="project" value="TreeGrafter"/>
</dbReference>
<dbReference type="GO" id="GO:0032467">
    <property type="term" value="P:positive regulation of cytokinesis"/>
    <property type="evidence" value="ECO:0007669"/>
    <property type="project" value="TreeGrafter"/>
</dbReference>
<gene>
    <name evidence="16" type="ORF">DGYR_LOCUS7984</name>
</gene>
<evidence type="ECO:0000256" key="8">
    <source>
        <dbReference type="ARBA" id="ARBA00023163"/>
    </source>
</evidence>
<dbReference type="GO" id="GO:0005881">
    <property type="term" value="C:cytoplasmic microtubule"/>
    <property type="evidence" value="ECO:0007669"/>
    <property type="project" value="TreeGrafter"/>
</dbReference>